<protein>
    <recommendedName>
        <fullName evidence="5 11">Proline iminopeptidase</fullName>
        <shortName evidence="11">PIP</shortName>
        <ecNumber evidence="4 11">3.4.11.5</ecNumber>
    </recommendedName>
    <alternativeName>
        <fullName evidence="10 11">Prolyl aminopeptidase</fullName>
    </alternativeName>
</protein>
<evidence type="ECO:0000259" key="13">
    <source>
        <dbReference type="Pfam" id="PF00561"/>
    </source>
</evidence>
<dbReference type="PRINTS" id="PR00793">
    <property type="entry name" value="PROAMNOPTASE"/>
</dbReference>
<gene>
    <name evidence="14" type="ORF">HNR39_001997</name>
</gene>
<dbReference type="SUPFAM" id="SSF53474">
    <property type="entry name" value="alpha/beta-Hydrolases"/>
    <property type="match status" value="1"/>
</dbReference>
<dbReference type="GO" id="GO:0004177">
    <property type="term" value="F:aminopeptidase activity"/>
    <property type="evidence" value="ECO:0007669"/>
    <property type="project" value="UniProtKB-UniRule"/>
</dbReference>
<dbReference type="PIRSF" id="PIRSF006431">
    <property type="entry name" value="Pept_S33"/>
    <property type="match status" value="1"/>
</dbReference>
<evidence type="ECO:0000256" key="8">
    <source>
        <dbReference type="ARBA" id="ARBA00022670"/>
    </source>
</evidence>
<evidence type="ECO:0000256" key="6">
    <source>
        <dbReference type="ARBA" id="ARBA00022438"/>
    </source>
</evidence>
<keyword evidence="15" id="KW-1185">Reference proteome</keyword>
<proteinExistence type="inferred from homology"/>
<comment type="catalytic activity">
    <reaction evidence="1 11">
        <text>Release of N-terminal proline from a peptide.</text>
        <dbReference type="EC" id="3.4.11.5"/>
    </reaction>
</comment>
<evidence type="ECO:0000256" key="1">
    <source>
        <dbReference type="ARBA" id="ARBA00001585"/>
    </source>
</evidence>
<evidence type="ECO:0000256" key="7">
    <source>
        <dbReference type="ARBA" id="ARBA00022490"/>
    </source>
</evidence>
<keyword evidence="9 11" id="KW-0378">Hydrolase</keyword>
<comment type="similarity">
    <text evidence="3 11">Belongs to the peptidase S33 family.</text>
</comment>
<evidence type="ECO:0000256" key="11">
    <source>
        <dbReference type="PIRNR" id="PIRNR006431"/>
    </source>
</evidence>
<comment type="subcellular location">
    <subcellularLocation>
        <location evidence="2 11">Cytoplasm</location>
    </subcellularLocation>
</comment>
<feature type="active site" description="Proton donor" evidence="12">
    <location>
        <position position="293"/>
    </location>
</feature>
<dbReference type="RefSeq" id="WP_168051364.1">
    <property type="nucleotide sequence ID" value="NZ_JAAOZT010000001.1"/>
</dbReference>
<dbReference type="InterPro" id="IPR002410">
    <property type="entry name" value="Peptidase_S33"/>
</dbReference>
<dbReference type="InterPro" id="IPR000073">
    <property type="entry name" value="AB_hydrolase_1"/>
</dbReference>
<evidence type="ECO:0000256" key="9">
    <source>
        <dbReference type="ARBA" id="ARBA00022801"/>
    </source>
</evidence>
<feature type="domain" description="AB hydrolase-1" evidence="13">
    <location>
        <begin position="38"/>
        <end position="295"/>
    </location>
</feature>
<dbReference type="PANTHER" id="PTHR43722:SF1">
    <property type="entry name" value="PROLINE IMINOPEPTIDASE"/>
    <property type="match status" value="1"/>
</dbReference>
<dbReference type="Gene3D" id="3.40.50.1820">
    <property type="entry name" value="alpha/beta hydrolase"/>
    <property type="match status" value="1"/>
</dbReference>
<name>A0A840RSM5_9BURK</name>
<evidence type="ECO:0000256" key="5">
    <source>
        <dbReference type="ARBA" id="ARBA00021843"/>
    </source>
</evidence>
<dbReference type="Proteomes" id="UP000571084">
    <property type="component" value="Unassembled WGS sequence"/>
</dbReference>
<dbReference type="EMBL" id="JACHHQ010000004">
    <property type="protein sequence ID" value="MBB5200162.1"/>
    <property type="molecule type" value="Genomic_DNA"/>
</dbReference>
<dbReference type="Pfam" id="PF00561">
    <property type="entry name" value="Abhydrolase_1"/>
    <property type="match status" value="1"/>
</dbReference>
<keyword evidence="6 11" id="KW-0031">Aminopeptidase</keyword>
<evidence type="ECO:0000256" key="3">
    <source>
        <dbReference type="ARBA" id="ARBA00010088"/>
    </source>
</evidence>
<dbReference type="InterPro" id="IPR005944">
    <property type="entry name" value="Pro_iminopeptidase"/>
</dbReference>
<sequence>MRSSAFYPLQNPFNDGYCDVGQGHRLWYAQYGNPDGIPLLWLHGGPGSGSSPRHQIFADPSLYRLVLCDQRGCGRSTPGGAIADNDTARLVQDIEDLRLHLGLGKVLLGGGSWGAGLALAYAQPWRSSLLGLILRAPFLAGKNDIQRFFQPAADVAGDAWKAFAHHAPATERAHLLGYIAAQLSVDSPGAAIWAQAWRDYERQLAQPDASDVTSTPAPAELQRLLSRYRVQSHYLINHCFLDEADLLRASADLTGLPVVILQGQSDQVCDPDNALRLHAHIPGSRLKIVVGGHDPFQPEMAMALLDALNCFARHTRFD</sequence>
<dbReference type="GO" id="GO:0005737">
    <property type="term" value="C:cytoplasm"/>
    <property type="evidence" value="ECO:0007669"/>
    <property type="project" value="UniProtKB-SubCell"/>
</dbReference>
<keyword evidence="7 11" id="KW-0963">Cytoplasm</keyword>
<comment type="caution">
    <text evidence="14">The sequence shown here is derived from an EMBL/GenBank/DDBJ whole genome shotgun (WGS) entry which is preliminary data.</text>
</comment>
<evidence type="ECO:0000256" key="10">
    <source>
        <dbReference type="ARBA" id="ARBA00029605"/>
    </source>
</evidence>
<evidence type="ECO:0000256" key="12">
    <source>
        <dbReference type="PIRSR" id="PIRSR006431-1"/>
    </source>
</evidence>
<accession>A0A840RSM5</accession>
<reference evidence="14 15" key="1">
    <citation type="submission" date="2020-08" db="EMBL/GenBank/DDBJ databases">
        <title>Genomic Encyclopedia of Type Strains, Phase IV (KMG-IV): sequencing the most valuable type-strain genomes for metagenomic binning, comparative biology and taxonomic classification.</title>
        <authorList>
            <person name="Goeker M."/>
        </authorList>
    </citation>
    <scope>NUCLEOTIDE SEQUENCE [LARGE SCALE GENOMIC DNA]</scope>
    <source>
        <strain evidence="14 15">DSM 23240</strain>
    </source>
</reference>
<dbReference type="AlphaFoldDB" id="A0A840RSM5"/>
<dbReference type="PANTHER" id="PTHR43722">
    <property type="entry name" value="PROLINE IMINOPEPTIDASE"/>
    <property type="match status" value="1"/>
</dbReference>
<dbReference type="GO" id="GO:0006508">
    <property type="term" value="P:proteolysis"/>
    <property type="evidence" value="ECO:0007669"/>
    <property type="project" value="UniProtKB-KW"/>
</dbReference>
<feature type="active site" evidence="12">
    <location>
        <position position="266"/>
    </location>
</feature>
<feature type="active site" description="Nucleophile" evidence="12">
    <location>
        <position position="112"/>
    </location>
</feature>
<organism evidence="14 15">
    <name type="scientific">Glaciimonas immobilis</name>
    <dbReference type="NCBI Taxonomy" id="728004"/>
    <lineage>
        <taxon>Bacteria</taxon>
        <taxon>Pseudomonadati</taxon>
        <taxon>Pseudomonadota</taxon>
        <taxon>Betaproteobacteria</taxon>
        <taxon>Burkholderiales</taxon>
        <taxon>Oxalobacteraceae</taxon>
        <taxon>Glaciimonas</taxon>
    </lineage>
</organism>
<evidence type="ECO:0000256" key="4">
    <source>
        <dbReference type="ARBA" id="ARBA00012568"/>
    </source>
</evidence>
<evidence type="ECO:0000256" key="2">
    <source>
        <dbReference type="ARBA" id="ARBA00004496"/>
    </source>
</evidence>
<dbReference type="EC" id="3.4.11.5" evidence="4 11"/>
<dbReference type="InterPro" id="IPR029058">
    <property type="entry name" value="AB_hydrolase_fold"/>
</dbReference>
<keyword evidence="8 11" id="KW-0645">Protease</keyword>
<evidence type="ECO:0000313" key="15">
    <source>
        <dbReference type="Proteomes" id="UP000571084"/>
    </source>
</evidence>
<evidence type="ECO:0000313" key="14">
    <source>
        <dbReference type="EMBL" id="MBB5200162.1"/>
    </source>
</evidence>